<dbReference type="SMART" id="SM00066">
    <property type="entry name" value="GAL4"/>
    <property type="match status" value="1"/>
</dbReference>
<dbReference type="InterPro" id="IPR007219">
    <property type="entry name" value="XnlR_reg_dom"/>
</dbReference>
<evidence type="ECO:0000313" key="11">
    <source>
        <dbReference type="Proteomes" id="UP000799429"/>
    </source>
</evidence>
<evidence type="ECO:0000313" key="10">
    <source>
        <dbReference type="EMBL" id="KAF2836339.1"/>
    </source>
</evidence>
<organism evidence="10 11">
    <name type="scientific">Patellaria atrata CBS 101060</name>
    <dbReference type="NCBI Taxonomy" id="1346257"/>
    <lineage>
        <taxon>Eukaryota</taxon>
        <taxon>Fungi</taxon>
        <taxon>Dikarya</taxon>
        <taxon>Ascomycota</taxon>
        <taxon>Pezizomycotina</taxon>
        <taxon>Dothideomycetes</taxon>
        <taxon>Dothideomycetes incertae sedis</taxon>
        <taxon>Patellariales</taxon>
        <taxon>Patellariaceae</taxon>
        <taxon>Patellaria</taxon>
    </lineage>
</organism>
<feature type="compositionally biased region" description="Low complexity" evidence="8">
    <location>
        <begin position="772"/>
        <end position="784"/>
    </location>
</feature>
<sequence>MSNFTFANANMQPREGQRNYVFVDEHNRHKRLKVMRACEGCRRRKIKCDAATTNSWPCAACIRLKLHCVPPSINYEKDFNPTSQTFELGRNSEYETITGTADDYQRQLIAQQQLVSDTSPPLSHQQQVAYSDGARDFQTSSYVEGPQAHDVLAYSGIQPVQMPQQDLRYQSQPLYSAPSANSYTTTDHDGIWRPDVTPTSLSDAMGDLKISQDAVATYITNQKKTLEDSAAQEDFEFDVSTYTAPGQKVRIPPEMMPSNDRALEYFDYFFKNIHPYIPVLHRTIFYRQWHTDPDSISPLLLEAIFACCCVMLDNTPEADKFLALASKHEESFKDVPRLSTIQAMLLLMKARESRPKRGYFYRSWMSVVNAVAMAKDLELDEHYELHQETRLCGSSHFDCIVKSRVWHTLFVLEIMVGGPQGRYDFGVKLETVDFNPPSPMTQPVLDSAELPISRQFSYFLKIVQLIQHTTVMHGKLKKKNKAWPLDPKFVEHNQNYPGWLRNLPADLQIQYPNDGSAPFIESHFIANMHSYYHLGVIMHHRPQFHARSELNDLSWKQHMMVCYTSAKSLCRLQEAVIFKYGIDGLLCMLRGISFTVYCVLTCTMLHLVAITSPDPDINSDARDYFVRHMRILEQCTPSWPMSEMHDQVNALREAFSVDLSKPFELKPSFPYGSPGAPNHPSPPLSNDGTYRGRGSGQDLSLEQPGQVTYHAHPITPPISATDTDSKADSPAVQSLAMMSTGQRQPSSSSIQLQEPAQWNPTRIFDQWNVAFGTPPSSSTSQSSPPLRPPQPGSYGLSAQDQSLQTYPQQATVLPQTSQVQNLHAQLPPPVSYATPTNPYVTPSMWQDVVASSFGDGLKRRWDYGNHGIMDQGQMSKRPR</sequence>
<dbReference type="AlphaFoldDB" id="A0A9P4VQA7"/>
<feature type="domain" description="Zn(2)-C6 fungal-type" evidence="9">
    <location>
        <begin position="37"/>
        <end position="69"/>
    </location>
</feature>
<dbReference type="InterPro" id="IPR036864">
    <property type="entry name" value="Zn2-C6_fun-type_DNA-bd_sf"/>
</dbReference>
<evidence type="ECO:0000256" key="8">
    <source>
        <dbReference type="SAM" id="MobiDB-lite"/>
    </source>
</evidence>
<evidence type="ECO:0000256" key="7">
    <source>
        <dbReference type="ARBA" id="ARBA00023242"/>
    </source>
</evidence>
<keyword evidence="11" id="KW-1185">Reference proteome</keyword>
<keyword evidence="4" id="KW-0805">Transcription regulation</keyword>
<dbReference type="SUPFAM" id="SSF57701">
    <property type="entry name" value="Zn2/Cys6 DNA-binding domain"/>
    <property type="match status" value="1"/>
</dbReference>
<evidence type="ECO:0000256" key="3">
    <source>
        <dbReference type="ARBA" id="ARBA00022833"/>
    </source>
</evidence>
<dbReference type="GO" id="GO:0006351">
    <property type="term" value="P:DNA-templated transcription"/>
    <property type="evidence" value="ECO:0007669"/>
    <property type="project" value="InterPro"/>
</dbReference>
<gene>
    <name evidence="10" type="ORF">M501DRAFT_940292</name>
</gene>
<dbReference type="Gene3D" id="4.10.240.10">
    <property type="entry name" value="Zn(2)-C6 fungal-type DNA-binding domain"/>
    <property type="match status" value="1"/>
</dbReference>
<comment type="caution">
    <text evidence="10">The sequence shown here is derived from an EMBL/GenBank/DDBJ whole genome shotgun (WGS) entry which is preliminary data.</text>
</comment>
<dbReference type="EMBL" id="MU006104">
    <property type="protein sequence ID" value="KAF2836339.1"/>
    <property type="molecule type" value="Genomic_DNA"/>
</dbReference>
<dbReference type="OrthoDB" id="2283631at2759"/>
<dbReference type="GO" id="GO:0008270">
    <property type="term" value="F:zinc ion binding"/>
    <property type="evidence" value="ECO:0007669"/>
    <property type="project" value="InterPro"/>
</dbReference>
<evidence type="ECO:0000256" key="5">
    <source>
        <dbReference type="ARBA" id="ARBA00023125"/>
    </source>
</evidence>
<dbReference type="Proteomes" id="UP000799429">
    <property type="component" value="Unassembled WGS sequence"/>
</dbReference>
<dbReference type="GO" id="GO:0005634">
    <property type="term" value="C:nucleus"/>
    <property type="evidence" value="ECO:0007669"/>
    <property type="project" value="UniProtKB-SubCell"/>
</dbReference>
<dbReference type="GO" id="GO:0000981">
    <property type="term" value="F:DNA-binding transcription factor activity, RNA polymerase II-specific"/>
    <property type="evidence" value="ECO:0007669"/>
    <property type="project" value="InterPro"/>
</dbReference>
<dbReference type="PANTHER" id="PTHR31313:SF79">
    <property type="entry name" value="C6 FINGER DOMAIN-CONTAINING PROTEIN"/>
    <property type="match status" value="1"/>
</dbReference>
<feature type="region of interest" description="Disordered" evidence="8">
    <location>
        <begin position="768"/>
        <end position="804"/>
    </location>
</feature>
<evidence type="ECO:0000259" key="9">
    <source>
        <dbReference type="PROSITE" id="PS50048"/>
    </source>
</evidence>
<reference evidence="10" key="1">
    <citation type="journal article" date="2020" name="Stud. Mycol.">
        <title>101 Dothideomycetes genomes: a test case for predicting lifestyles and emergence of pathogens.</title>
        <authorList>
            <person name="Haridas S."/>
            <person name="Albert R."/>
            <person name="Binder M."/>
            <person name="Bloem J."/>
            <person name="Labutti K."/>
            <person name="Salamov A."/>
            <person name="Andreopoulos B."/>
            <person name="Baker S."/>
            <person name="Barry K."/>
            <person name="Bills G."/>
            <person name="Bluhm B."/>
            <person name="Cannon C."/>
            <person name="Castanera R."/>
            <person name="Culley D."/>
            <person name="Daum C."/>
            <person name="Ezra D."/>
            <person name="Gonzalez J."/>
            <person name="Henrissat B."/>
            <person name="Kuo A."/>
            <person name="Liang C."/>
            <person name="Lipzen A."/>
            <person name="Lutzoni F."/>
            <person name="Magnuson J."/>
            <person name="Mondo S."/>
            <person name="Nolan M."/>
            <person name="Ohm R."/>
            <person name="Pangilinan J."/>
            <person name="Park H.-J."/>
            <person name="Ramirez L."/>
            <person name="Alfaro M."/>
            <person name="Sun H."/>
            <person name="Tritt A."/>
            <person name="Yoshinaga Y."/>
            <person name="Zwiers L.-H."/>
            <person name="Turgeon B."/>
            <person name="Goodwin S."/>
            <person name="Spatafora J."/>
            <person name="Crous P."/>
            <person name="Grigoriev I."/>
        </authorList>
    </citation>
    <scope>NUCLEOTIDE SEQUENCE</scope>
    <source>
        <strain evidence="10">CBS 101060</strain>
    </source>
</reference>
<proteinExistence type="predicted"/>
<dbReference type="InterPro" id="IPR001138">
    <property type="entry name" value="Zn2Cys6_DnaBD"/>
</dbReference>
<protein>
    <recommendedName>
        <fullName evidence="9">Zn(2)-C6 fungal-type domain-containing protein</fullName>
    </recommendedName>
</protein>
<dbReference type="InterPro" id="IPR051615">
    <property type="entry name" value="Transcr_Regulatory_Elem"/>
</dbReference>
<dbReference type="PROSITE" id="PS50048">
    <property type="entry name" value="ZN2_CY6_FUNGAL_2"/>
    <property type="match status" value="1"/>
</dbReference>
<accession>A0A9P4VQA7</accession>
<keyword evidence="5" id="KW-0238">DNA-binding</keyword>
<dbReference type="CDD" id="cd12148">
    <property type="entry name" value="fungal_TF_MHR"/>
    <property type="match status" value="1"/>
</dbReference>
<keyword evidence="2" id="KW-0479">Metal-binding</keyword>
<dbReference type="Pfam" id="PF04082">
    <property type="entry name" value="Fungal_trans"/>
    <property type="match status" value="1"/>
</dbReference>
<dbReference type="PANTHER" id="PTHR31313">
    <property type="entry name" value="TY1 ENHANCER ACTIVATOR"/>
    <property type="match status" value="1"/>
</dbReference>
<evidence type="ECO:0000256" key="6">
    <source>
        <dbReference type="ARBA" id="ARBA00023163"/>
    </source>
</evidence>
<keyword evidence="3" id="KW-0862">Zinc</keyword>
<evidence type="ECO:0000256" key="4">
    <source>
        <dbReference type="ARBA" id="ARBA00023015"/>
    </source>
</evidence>
<evidence type="ECO:0000256" key="1">
    <source>
        <dbReference type="ARBA" id="ARBA00004123"/>
    </source>
</evidence>
<dbReference type="PROSITE" id="PS00463">
    <property type="entry name" value="ZN2_CY6_FUNGAL_1"/>
    <property type="match status" value="1"/>
</dbReference>
<comment type="subcellular location">
    <subcellularLocation>
        <location evidence="1">Nucleus</location>
    </subcellularLocation>
</comment>
<dbReference type="GO" id="GO:0003677">
    <property type="term" value="F:DNA binding"/>
    <property type="evidence" value="ECO:0007669"/>
    <property type="project" value="UniProtKB-KW"/>
</dbReference>
<evidence type="ECO:0000256" key="2">
    <source>
        <dbReference type="ARBA" id="ARBA00022723"/>
    </source>
</evidence>
<feature type="region of interest" description="Disordered" evidence="8">
    <location>
        <begin position="668"/>
        <end position="731"/>
    </location>
</feature>
<dbReference type="CDD" id="cd00067">
    <property type="entry name" value="GAL4"/>
    <property type="match status" value="1"/>
</dbReference>
<keyword evidence="6" id="KW-0804">Transcription</keyword>
<name>A0A9P4VQA7_9PEZI</name>
<dbReference type="Pfam" id="PF00172">
    <property type="entry name" value="Zn_clus"/>
    <property type="match status" value="1"/>
</dbReference>
<feature type="compositionally biased region" description="Polar residues" evidence="8">
    <location>
        <begin position="697"/>
        <end position="706"/>
    </location>
</feature>
<keyword evidence="7" id="KW-0539">Nucleus</keyword>